<dbReference type="AlphaFoldDB" id="K2KMZ1"/>
<evidence type="ECO:0008006" key="4">
    <source>
        <dbReference type="Google" id="ProtNLM"/>
    </source>
</evidence>
<sequence length="147" mass="15530">MRIIQRGFTFIEVLTVLSIIAVSTLGVLKMRDWALSNARVGEAKALIATAQAGVQLWQPQRGLYDGVTTQALSAIAAVPTHWLDGTAMNPWGGAIDISADSADSTRYIIRLTGITRASEGARLAHDLAQTAVVASFTGSTLSATFQG</sequence>
<dbReference type="InterPro" id="IPR012902">
    <property type="entry name" value="N_methyl_site"/>
</dbReference>
<accession>K2KMZ1</accession>
<name>K2KMZ1_9GAMM</name>
<dbReference type="PATRIC" id="fig|740709.3.peg.1374"/>
<comment type="caution">
    <text evidence="2">The sequence shown here is derived from an EMBL/GenBank/DDBJ whole genome shotgun (WGS) entry which is preliminary data.</text>
</comment>
<gene>
    <name evidence="2" type="ORF">A10D4_06751</name>
</gene>
<dbReference type="NCBIfam" id="TIGR02532">
    <property type="entry name" value="IV_pilin_GFxxxE"/>
    <property type="match status" value="1"/>
</dbReference>
<dbReference type="OrthoDB" id="6237251at2"/>
<dbReference type="STRING" id="740709.A10D4_06751"/>
<organism evidence="2 3">
    <name type="scientific">Idiomarina xiamenensis 10-D-4</name>
    <dbReference type="NCBI Taxonomy" id="740709"/>
    <lineage>
        <taxon>Bacteria</taxon>
        <taxon>Pseudomonadati</taxon>
        <taxon>Pseudomonadota</taxon>
        <taxon>Gammaproteobacteria</taxon>
        <taxon>Alteromonadales</taxon>
        <taxon>Idiomarinaceae</taxon>
        <taxon>Idiomarina</taxon>
    </lineage>
</organism>
<evidence type="ECO:0000256" key="1">
    <source>
        <dbReference type="SAM" id="Phobius"/>
    </source>
</evidence>
<dbReference type="RefSeq" id="WP_008488527.1">
    <property type="nucleotide sequence ID" value="NZ_AMRG01000007.1"/>
</dbReference>
<evidence type="ECO:0000313" key="2">
    <source>
        <dbReference type="EMBL" id="EKE83824.1"/>
    </source>
</evidence>
<keyword evidence="1" id="KW-1133">Transmembrane helix</keyword>
<reference evidence="2 3" key="1">
    <citation type="journal article" date="2012" name="J. Bacteriol.">
        <title>Genome Sequence of Idiomarina xiamenensis Type Strain 10-D-4.</title>
        <authorList>
            <person name="Lai Q."/>
            <person name="Wang L."/>
            <person name="Wang W."/>
            <person name="Shao Z."/>
        </authorList>
    </citation>
    <scope>NUCLEOTIDE SEQUENCE [LARGE SCALE GENOMIC DNA]</scope>
    <source>
        <strain evidence="2 3">10-D-4</strain>
    </source>
</reference>
<keyword evidence="1" id="KW-0472">Membrane</keyword>
<dbReference type="EMBL" id="AMRG01000007">
    <property type="protein sequence ID" value="EKE83824.1"/>
    <property type="molecule type" value="Genomic_DNA"/>
</dbReference>
<dbReference type="Gene3D" id="3.30.1690.10">
    <property type="entry name" value="TcpA-like pilin"/>
    <property type="match status" value="1"/>
</dbReference>
<proteinExistence type="predicted"/>
<dbReference type="Pfam" id="PF07963">
    <property type="entry name" value="N_methyl"/>
    <property type="match status" value="1"/>
</dbReference>
<keyword evidence="1" id="KW-0812">Transmembrane</keyword>
<keyword evidence="3" id="KW-1185">Reference proteome</keyword>
<dbReference type="eggNOG" id="ENOG50349GW">
    <property type="taxonomic scope" value="Bacteria"/>
</dbReference>
<protein>
    <recommendedName>
        <fullName evidence="4">Prepilin-type N-terminal cleavage/methylation domain-containing protein</fullName>
    </recommendedName>
</protein>
<dbReference type="SUPFAM" id="SSF54523">
    <property type="entry name" value="Pili subunits"/>
    <property type="match status" value="1"/>
</dbReference>
<dbReference type="InterPro" id="IPR045584">
    <property type="entry name" value="Pilin-like"/>
</dbReference>
<evidence type="ECO:0000313" key="3">
    <source>
        <dbReference type="Proteomes" id="UP000014115"/>
    </source>
</evidence>
<dbReference type="Proteomes" id="UP000014115">
    <property type="component" value="Unassembled WGS sequence"/>
</dbReference>
<feature type="transmembrane region" description="Helical" evidence="1">
    <location>
        <begin position="7"/>
        <end position="28"/>
    </location>
</feature>